<accession>A0A0D9NNC8</accession>
<organism evidence="30 31">
    <name type="scientific">Metarhizium anisopliae BRIP 53293</name>
    <dbReference type="NCBI Taxonomy" id="1291518"/>
    <lineage>
        <taxon>Eukaryota</taxon>
        <taxon>Fungi</taxon>
        <taxon>Dikarya</taxon>
        <taxon>Ascomycota</taxon>
        <taxon>Pezizomycotina</taxon>
        <taxon>Sordariomycetes</taxon>
        <taxon>Hypocreomycetidae</taxon>
        <taxon>Hypocreales</taxon>
        <taxon>Clavicipitaceae</taxon>
        <taxon>Metarhizium</taxon>
    </lineage>
</organism>
<dbReference type="CDD" id="cd01478">
    <property type="entry name" value="Sec23-like"/>
    <property type="match status" value="1"/>
</dbReference>
<feature type="domain" description="Large ribosomal subunit protein uL11 N-terminal" evidence="25">
    <location>
        <begin position="726"/>
        <end position="782"/>
    </location>
</feature>
<evidence type="ECO:0000256" key="9">
    <source>
        <dbReference type="ARBA" id="ARBA00022448"/>
    </source>
</evidence>
<dbReference type="InterPro" id="IPR006900">
    <property type="entry name" value="Sec23/24_helical_dom"/>
</dbReference>
<dbReference type="Pfam" id="PF00626">
    <property type="entry name" value="Gelsolin"/>
    <property type="match status" value="1"/>
</dbReference>
<dbReference type="Pfam" id="PF04811">
    <property type="entry name" value="Sec23_trunk"/>
    <property type="match status" value="1"/>
</dbReference>
<dbReference type="Gene3D" id="1.10.10.250">
    <property type="entry name" value="Ribosomal protein L11, C-terminal domain"/>
    <property type="match status" value="1"/>
</dbReference>
<evidence type="ECO:0000256" key="11">
    <source>
        <dbReference type="ARBA" id="ARBA00022723"/>
    </source>
</evidence>
<evidence type="ECO:0000256" key="7">
    <source>
        <dbReference type="ARBA" id="ARBA00013451"/>
    </source>
</evidence>
<feature type="domain" description="Sec23/Sec24 trunk" evidence="27">
    <location>
        <begin position="73"/>
        <end position="339"/>
    </location>
</feature>
<dbReference type="SMART" id="SM00649">
    <property type="entry name" value="RL11"/>
    <property type="match status" value="1"/>
</dbReference>
<dbReference type="HAMAP" id="MF_00736">
    <property type="entry name" value="Ribosomal_uL11"/>
    <property type="match status" value="1"/>
</dbReference>
<evidence type="ECO:0000259" key="28">
    <source>
        <dbReference type="Pfam" id="PF04815"/>
    </source>
</evidence>
<dbReference type="EMBL" id="KE384749">
    <property type="protein sequence ID" value="KJK75464.1"/>
    <property type="molecule type" value="Genomic_DNA"/>
</dbReference>
<dbReference type="Pfam" id="PF08033">
    <property type="entry name" value="Sec23_BS"/>
    <property type="match status" value="1"/>
</dbReference>
<dbReference type="SUPFAM" id="SSF81811">
    <property type="entry name" value="Helical domain of Sec23/24"/>
    <property type="match status" value="1"/>
</dbReference>
<feature type="domain" description="Large ribosomal subunit protein uL11 C-terminal" evidence="23">
    <location>
        <begin position="787"/>
        <end position="856"/>
    </location>
</feature>
<dbReference type="Gene3D" id="2.30.30.380">
    <property type="entry name" value="Zn-finger domain of Sec23/24"/>
    <property type="match status" value="1"/>
</dbReference>
<keyword evidence="10" id="KW-0963">Cytoplasm</keyword>
<gene>
    <name evidence="30" type="ORF">H634G_08827</name>
</gene>
<keyword evidence="20" id="KW-0968">Cytoplasmic vesicle</keyword>
<evidence type="ECO:0000256" key="4">
    <source>
        <dbReference type="ARBA" id="ARBA00004397"/>
    </source>
</evidence>
<evidence type="ECO:0000256" key="21">
    <source>
        <dbReference type="ARBA" id="ARBA00025471"/>
    </source>
</evidence>
<keyword evidence="11" id="KW-0479">Metal-binding</keyword>
<dbReference type="GO" id="GO:1990904">
    <property type="term" value="C:ribonucleoprotein complex"/>
    <property type="evidence" value="ECO:0007669"/>
    <property type="project" value="UniProtKB-KW"/>
</dbReference>
<keyword evidence="15" id="KW-0653">Protein transport</keyword>
<comment type="similarity">
    <text evidence="6 22">Belongs to the universal ribosomal protein uL11 family.</text>
</comment>
<dbReference type="SUPFAM" id="SSF82754">
    <property type="entry name" value="C-terminal, gelsolin-like domain of Sec23/24"/>
    <property type="match status" value="1"/>
</dbReference>
<evidence type="ECO:0000256" key="13">
    <source>
        <dbReference type="ARBA" id="ARBA00022833"/>
    </source>
</evidence>
<evidence type="ECO:0000256" key="19">
    <source>
        <dbReference type="ARBA" id="ARBA00023274"/>
    </source>
</evidence>
<comment type="similarity">
    <text evidence="5">Belongs to the SEC23/SEC24 family. SEC23 subfamily.</text>
</comment>
<comment type="function">
    <text evidence="1">Component of the ribosome, a large ribonucleoprotein complex responsible for the synthesis of proteins in the cell. The small ribosomal subunit (SSU) binds messenger RNAs (mRNAs) and translates the encoded message by selecting cognate aminoacyl-transfer RNA (tRNA) molecules. The large subunit (LSU) contains the ribosomal catalytic site termed the peptidyl transferase center (PTC), which catalyzes the formation of peptide bonds, thereby polymerizing the amino acids delivered by tRNAs into a polypeptide chain. The nascent polypeptides leave the ribosome through a tunnel in the LSU and interact with protein factors that function in enzymatic processing, targeting, and the membrane insertion of nascent chains at the exit of the ribosomal tunnel.</text>
</comment>
<sequence length="878" mass="96573">MTQDRHPSAKLYSKASNPFGSQVDVRARVWICPFCLSRNQLPPHYKDITANAIPPELHPANTTIEYRLSRPAPAPPIFLYVVDLCQEEDGLTSLKESLVMSLSLLPENALVGLITFGTMAQVHEIGYEGCAKSYVFRGSKDYSAKQVQEMLGLSSSGIRPGSHAQPGRPAPMGPASRFLLPVQQAEFSLTKALESLQKDPWPTANDRRSLRCTGVALSVAIGLMESSFQNAGGRIMLFAGGPATEGPGMVVGPELREPIRSHHDIDRDNVKYYKKALKFYDNLAKRTAHNGHIIDIFAGCLDQVGLLEMKGLCNSTGGHMILTDSFTSSMFKQSFVRIFEKDGDDNLLMGFNAVLEVLTTKELKVTGLIGHAVSLNKKSVSVGETECGIGNTCSWKMCGIDPQASYGIYFEVASQGPATHQQAPQKGMMQFLTYYQHSSGQFHLRVTTVARNLSGPAGDPAIAQSFDQEAAAVLMSRIAVFKSEVDDGPDVLRWVDRMLIRLCSRFADYRKDDPSSFRLEKNFTLYPQFMFHLRRSQFLQVFNNSPDETAFDRHVLNHEDVGNSLIMIQPTLDSYTFDQEGGQPVLLDSASIQPTHILLLDTFFHILIFHGETIAEWRKAGYQDQEGYENFAALLEQPKEDARDLITDRFPLPRFVVCDAGGSQARFLLSKLNPSTTHTTGPYGGGGTASAQTIFTDDVSLQTFMDHLMKLAVSAPKFDPNEIKIIHLRATGGEVGASSALAPKIGPLGLSPKKVGEDIAKATGDWKGLRVTVKLTIQNRQAAVSVVPTASSLIIRALKEPPRDRKKEKNIKHNKSVSLDEIIEIARTMRYKSFAKELKGTVKEILGTAYSVGCQVDGKAPKVIIEAIDSGDIDIPEE</sequence>
<dbReference type="FunFam" id="1.20.120.730:FF:000001">
    <property type="entry name" value="Protein transport protein SEC23"/>
    <property type="match status" value="1"/>
</dbReference>
<evidence type="ECO:0000256" key="18">
    <source>
        <dbReference type="ARBA" id="ARBA00023136"/>
    </source>
</evidence>
<dbReference type="InterPro" id="IPR037550">
    <property type="entry name" value="Sec23_C"/>
</dbReference>
<feature type="domain" description="Sec23/Sec24 beta-sandwich" evidence="29">
    <location>
        <begin position="350"/>
        <end position="453"/>
    </location>
</feature>
<keyword evidence="14" id="KW-0931">ER-Golgi transport</keyword>
<protein>
    <recommendedName>
        <fullName evidence="8">Protein transport protein SEC23</fullName>
    </recommendedName>
    <alternativeName>
        <fullName evidence="7">Protein transport protein sec23</fullName>
    </alternativeName>
</protein>
<dbReference type="CDD" id="cd00349">
    <property type="entry name" value="Ribosomal_L11"/>
    <property type="match status" value="1"/>
</dbReference>
<evidence type="ECO:0000259" key="26">
    <source>
        <dbReference type="Pfam" id="PF04810"/>
    </source>
</evidence>
<dbReference type="Pfam" id="PF00298">
    <property type="entry name" value="Ribosomal_L11"/>
    <property type="match status" value="1"/>
</dbReference>
<dbReference type="STRING" id="1291518.A0A0D9NNC8"/>
<dbReference type="FunFam" id="3.40.20.10:FF:000006">
    <property type="entry name" value="Protein transport protein SEC23"/>
    <property type="match status" value="1"/>
</dbReference>
<dbReference type="Gene3D" id="3.40.50.410">
    <property type="entry name" value="von Willebrand factor, type A domain"/>
    <property type="match status" value="1"/>
</dbReference>
<dbReference type="CDD" id="cd11287">
    <property type="entry name" value="Sec23_C"/>
    <property type="match status" value="1"/>
</dbReference>
<evidence type="ECO:0000256" key="15">
    <source>
        <dbReference type="ARBA" id="ARBA00022927"/>
    </source>
</evidence>
<evidence type="ECO:0000256" key="22">
    <source>
        <dbReference type="RuleBase" id="RU003978"/>
    </source>
</evidence>
<evidence type="ECO:0000256" key="12">
    <source>
        <dbReference type="ARBA" id="ARBA00022824"/>
    </source>
</evidence>
<dbReference type="InterPro" id="IPR037364">
    <property type="entry name" value="Sec23"/>
</dbReference>
<evidence type="ECO:0000256" key="10">
    <source>
        <dbReference type="ARBA" id="ARBA00022490"/>
    </source>
</evidence>
<dbReference type="Pfam" id="PF04810">
    <property type="entry name" value="zf-Sec23_Sec24"/>
    <property type="match status" value="1"/>
</dbReference>
<feature type="domain" description="Zinc finger Sec23/Sec24-type" evidence="26">
    <location>
        <begin position="17"/>
        <end position="45"/>
    </location>
</feature>
<dbReference type="InterPro" id="IPR000911">
    <property type="entry name" value="Ribosomal_uL11"/>
</dbReference>
<dbReference type="GO" id="GO:0003735">
    <property type="term" value="F:structural constituent of ribosome"/>
    <property type="evidence" value="ECO:0007669"/>
    <property type="project" value="InterPro"/>
</dbReference>
<dbReference type="GO" id="GO:0005789">
    <property type="term" value="C:endoplasmic reticulum membrane"/>
    <property type="evidence" value="ECO:0007669"/>
    <property type="project" value="UniProtKB-SubCell"/>
</dbReference>
<dbReference type="GO" id="GO:0030127">
    <property type="term" value="C:COPII vesicle coat"/>
    <property type="evidence" value="ECO:0007669"/>
    <property type="project" value="InterPro"/>
</dbReference>
<dbReference type="InterPro" id="IPR029006">
    <property type="entry name" value="ADF-H/Gelsolin-like_dom_sf"/>
</dbReference>
<proteinExistence type="inferred from homology"/>
<dbReference type="PANTHER" id="PTHR11141:SF0">
    <property type="entry name" value="PROTEIN TRANSPORT PROTEIN SEC23"/>
    <property type="match status" value="1"/>
</dbReference>
<dbReference type="InterPro" id="IPR020785">
    <property type="entry name" value="Ribosomal_uL11_CS"/>
</dbReference>
<dbReference type="Pfam" id="PF03946">
    <property type="entry name" value="Ribosomal_L11_N"/>
    <property type="match status" value="1"/>
</dbReference>
<dbReference type="InterPro" id="IPR006896">
    <property type="entry name" value="Sec23/24_trunk_dom"/>
</dbReference>
<dbReference type="InterPro" id="IPR036796">
    <property type="entry name" value="Ribosomal_uL11_N_sf"/>
</dbReference>
<evidence type="ECO:0000256" key="20">
    <source>
        <dbReference type="ARBA" id="ARBA00023329"/>
    </source>
</evidence>
<evidence type="ECO:0000256" key="2">
    <source>
        <dbReference type="ARBA" id="ARBA00004255"/>
    </source>
</evidence>
<dbReference type="SUPFAM" id="SSF46906">
    <property type="entry name" value="Ribosomal protein L11, C-terminal domain"/>
    <property type="match status" value="1"/>
</dbReference>
<dbReference type="Gene3D" id="3.30.1550.10">
    <property type="entry name" value="Ribosomal protein L11/L12, N-terminal domain"/>
    <property type="match status" value="1"/>
</dbReference>
<dbReference type="Gene3D" id="2.60.40.1670">
    <property type="entry name" value="beta-sandwich domain of Sec23/24"/>
    <property type="match status" value="1"/>
</dbReference>
<dbReference type="SUPFAM" id="SSF81995">
    <property type="entry name" value="beta-sandwich domain of Sec23/24"/>
    <property type="match status" value="1"/>
</dbReference>
<dbReference type="GO" id="GO:0005096">
    <property type="term" value="F:GTPase activator activity"/>
    <property type="evidence" value="ECO:0007669"/>
    <property type="project" value="TreeGrafter"/>
</dbReference>
<dbReference type="OrthoDB" id="10256289at2759"/>
<dbReference type="InterPro" id="IPR036769">
    <property type="entry name" value="Ribosomal_uL11_C_sf"/>
</dbReference>
<dbReference type="GO" id="GO:0005840">
    <property type="term" value="C:ribosome"/>
    <property type="evidence" value="ECO:0007669"/>
    <property type="project" value="UniProtKB-KW"/>
</dbReference>
<dbReference type="PANTHER" id="PTHR11141">
    <property type="entry name" value="PROTEIN TRANSPORT PROTEIN SEC23"/>
    <property type="match status" value="1"/>
</dbReference>
<dbReference type="GO" id="GO:0000027">
    <property type="term" value="P:ribosomal large subunit assembly"/>
    <property type="evidence" value="ECO:0007669"/>
    <property type="project" value="UniProtKB-ARBA"/>
</dbReference>
<dbReference type="PROSITE" id="PS00359">
    <property type="entry name" value="RIBOSOMAL_L11"/>
    <property type="match status" value="1"/>
</dbReference>
<dbReference type="GO" id="GO:0008270">
    <property type="term" value="F:zinc ion binding"/>
    <property type="evidence" value="ECO:0007669"/>
    <property type="project" value="InterPro"/>
</dbReference>
<dbReference type="Pfam" id="PF04815">
    <property type="entry name" value="Sec23_helical"/>
    <property type="match status" value="1"/>
</dbReference>
<evidence type="ECO:0000259" key="23">
    <source>
        <dbReference type="Pfam" id="PF00298"/>
    </source>
</evidence>
<feature type="domain" description="Sec23/Sec24 helical" evidence="28">
    <location>
        <begin position="467"/>
        <end position="565"/>
    </location>
</feature>
<dbReference type="Proteomes" id="UP000054544">
    <property type="component" value="Unassembled WGS sequence"/>
</dbReference>
<dbReference type="InterPro" id="IPR036180">
    <property type="entry name" value="Gelsolin-like_dom_sf"/>
</dbReference>
<evidence type="ECO:0000313" key="31">
    <source>
        <dbReference type="Proteomes" id="UP000054544"/>
    </source>
</evidence>
<keyword evidence="17" id="KW-0333">Golgi apparatus</keyword>
<evidence type="ECO:0000259" key="25">
    <source>
        <dbReference type="Pfam" id="PF03946"/>
    </source>
</evidence>
<dbReference type="InterPro" id="IPR036174">
    <property type="entry name" value="Znf_Sec23_Sec24_sf"/>
</dbReference>
<keyword evidence="18" id="KW-0472">Membrane</keyword>
<dbReference type="InterPro" id="IPR036175">
    <property type="entry name" value="Sec23/24_helical_dom_sf"/>
</dbReference>
<evidence type="ECO:0000256" key="6">
    <source>
        <dbReference type="ARBA" id="ARBA00010537"/>
    </source>
</evidence>
<dbReference type="Gene3D" id="1.20.120.730">
    <property type="entry name" value="Sec23/Sec24 helical domain"/>
    <property type="match status" value="1"/>
</dbReference>
<dbReference type="InterPro" id="IPR020784">
    <property type="entry name" value="Ribosomal_uL11_N"/>
</dbReference>
<dbReference type="SUPFAM" id="SSF82919">
    <property type="entry name" value="Zn-finger domain of Sec23/24"/>
    <property type="match status" value="1"/>
</dbReference>
<evidence type="ECO:0000259" key="27">
    <source>
        <dbReference type="Pfam" id="PF04811"/>
    </source>
</evidence>
<dbReference type="SUPFAM" id="SSF53300">
    <property type="entry name" value="vWA-like"/>
    <property type="match status" value="1"/>
</dbReference>
<dbReference type="FunFam" id="1.10.10.250:FF:000002">
    <property type="entry name" value="60S ribosomal protein L12"/>
    <property type="match status" value="1"/>
</dbReference>
<keyword evidence="16 22" id="KW-0689">Ribosomal protein</keyword>
<dbReference type="InterPro" id="IPR020783">
    <property type="entry name" value="Ribosomal_uL11_C"/>
</dbReference>
<evidence type="ECO:0000256" key="17">
    <source>
        <dbReference type="ARBA" id="ARBA00023034"/>
    </source>
</evidence>
<dbReference type="GO" id="GO:0090110">
    <property type="term" value="P:COPII-coated vesicle cargo loading"/>
    <property type="evidence" value="ECO:0007669"/>
    <property type="project" value="TreeGrafter"/>
</dbReference>
<name>A0A0D9NNC8_METAN</name>
<evidence type="ECO:0000256" key="16">
    <source>
        <dbReference type="ARBA" id="ARBA00022980"/>
    </source>
</evidence>
<comment type="subcellular location">
    <subcellularLocation>
        <location evidence="3">Cytoplasmic vesicle</location>
        <location evidence="3">COPII-coated vesicle membrane</location>
        <topology evidence="3">Peripheral membrane protein</topology>
        <orientation evidence="3">Cytoplasmic side</orientation>
    </subcellularLocation>
    <subcellularLocation>
        <location evidence="4">Endoplasmic reticulum membrane</location>
        <topology evidence="4">Peripheral membrane protein</topology>
        <orientation evidence="4">Cytoplasmic side</orientation>
    </subcellularLocation>
    <subcellularLocation>
        <location evidence="2">Golgi apparatus membrane</location>
        <topology evidence="2">Peripheral membrane protein</topology>
        <orientation evidence="2">Cytoplasmic side</orientation>
    </subcellularLocation>
</comment>
<keyword evidence="9" id="KW-0813">Transport</keyword>
<dbReference type="FunFam" id="3.40.50.410:FF:000008">
    <property type="entry name" value="Protein transport protein SEC23"/>
    <property type="match status" value="1"/>
</dbReference>
<feature type="domain" description="Gelsolin-like" evidence="24">
    <location>
        <begin position="582"/>
        <end position="668"/>
    </location>
</feature>
<evidence type="ECO:0000313" key="30">
    <source>
        <dbReference type="EMBL" id="KJK75464.1"/>
    </source>
</evidence>
<evidence type="ECO:0000256" key="14">
    <source>
        <dbReference type="ARBA" id="ARBA00022892"/>
    </source>
</evidence>
<evidence type="ECO:0000256" key="5">
    <source>
        <dbReference type="ARBA" id="ARBA00009210"/>
    </source>
</evidence>
<dbReference type="AlphaFoldDB" id="A0A0D9NNC8"/>
<evidence type="ECO:0000259" key="24">
    <source>
        <dbReference type="Pfam" id="PF00626"/>
    </source>
</evidence>
<evidence type="ECO:0000256" key="8">
    <source>
        <dbReference type="ARBA" id="ARBA00021212"/>
    </source>
</evidence>
<dbReference type="GO" id="GO:0002181">
    <property type="term" value="P:cytoplasmic translation"/>
    <property type="evidence" value="ECO:0007669"/>
    <property type="project" value="UniProtKB-ARBA"/>
</dbReference>
<reference evidence="31" key="1">
    <citation type="journal article" date="2014" name="BMC Genomics">
        <title>The genome sequence of the biocontrol fungus Metarhizium anisopliae and comparative genomics of Metarhizium species.</title>
        <authorList>
            <person name="Pattemore J.A."/>
            <person name="Hane J.K."/>
            <person name="Williams A.H."/>
            <person name="Wilson B.A."/>
            <person name="Stodart B.J."/>
            <person name="Ash G.J."/>
        </authorList>
    </citation>
    <scope>NUCLEOTIDE SEQUENCE [LARGE SCALE GENOMIC DNA]</scope>
    <source>
        <strain evidence="31">BRIP 53293</strain>
    </source>
</reference>
<evidence type="ECO:0000259" key="29">
    <source>
        <dbReference type="Pfam" id="PF08033"/>
    </source>
</evidence>
<dbReference type="Gene3D" id="3.40.20.10">
    <property type="entry name" value="Severin"/>
    <property type="match status" value="1"/>
</dbReference>
<comment type="function">
    <text evidence="21">Component of the coat protein complex II (COPII) which promotes the formation of transport vesicles from the endoplasmic reticulum (ER). The coat has two main functions, the physical deformation of the endoplasmic reticulum membrane into vesicles and the selection of cargo molecules.</text>
</comment>
<dbReference type="InterPro" id="IPR007123">
    <property type="entry name" value="Gelsolin-like_dom"/>
</dbReference>
<dbReference type="InterPro" id="IPR006895">
    <property type="entry name" value="Znf_Sec23_Sec24"/>
</dbReference>
<keyword evidence="12" id="KW-0256">Endoplasmic reticulum</keyword>
<dbReference type="FunFam" id="3.30.1550.10:FF:000002">
    <property type="entry name" value="60S ribosomal protein L12"/>
    <property type="match status" value="1"/>
</dbReference>
<dbReference type="GO" id="GO:0000139">
    <property type="term" value="C:Golgi membrane"/>
    <property type="evidence" value="ECO:0007669"/>
    <property type="project" value="UniProtKB-SubCell"/>
</dbReference>
<dbReference type="InterPro" id="IPR036465">
    <property type="entry name" value="vWFA_dom_sf"/>
</dbReference>
<keyword evidence="31" id="KW-1185">Reference proteome</keyword>
<dbReference type="GO" id="GO:0006886">
    <property type="term" value="P:intracellular protein transport"/>
    <property type="evidence" value="ECO:0007669"/>
    <property type="project" value="InterPro"/>
</dbReference>
<evidence type="ECO:0000256" key="1">
    <source>
        <dbReference type="ARBA" id="ARBA00004021"/>
    </source>
</evidence>
<dbReference type="SUPFAM" id="SSF54747">
    <property type="entry name" value="Ribosomal L11/L12e N-terminal domain"/>
    <property type="match status" value="1"/>
</dbReference>
<dbReference type="InterPro" id="IPR012990">
    <property type="entry name" value="Beta-sandwich_Sec23_24"/>
</dbReference>
<keyword evidence="19 22" id="KW-0687">Ribonucleoprotein</keyword>
<evidence type="ECO:0000256" key="3">
    <source>
        <dbReference type="ARBA" id="ARBA00004299"/>
    </source>
</evidence>
<dbReference type="GO" id="GO:0070971">
    <property type="term" value="C:endoplasmic reticulum exit site"/>
    <property type="evidence" value="ECO:0007669"/>
    <property type="project" value="TreeGrafter"/>
</dbReference>
<keyword evidence="13" id="KW-0862">Zinc</keyword>